<dbReference type="PANTHER" id="PTHR30616:SF2">
    <property type="entry name" value="PURINE NUCLEOSIDE PHOSPHORYLASE LACC1"/>
    <property type="match status" value="1"/>
</dbReference>
<proteinExistence type="inferred from homology"/>
<dbReference type="AlphaFoldDB" id="A0A395M0M3"/>
<comment type="catalytic activity">
    <reaction evidence="9">
        <text>S-methyl-5'-thioadenosine + phosphate = 5-(methylsulfanyl)-alpha-D-ribose 1-phosphate + adenine</text>
        <dbReference type="Rhea" id="RHEA:11852"/>
        <dbReference type="ChEBI" id="CHEBI:16708"/>
        <dbReference type="ChEBI" id="CHEBI:17509"/>
        <dbReference type="ChEBI" id="CHEBI:43474"/>
        <dbReference type="ChEBI" id="CHEBI:58533"/>
        <dbReference type="EC" id="2.4.2.28"/>
    </reaction>
    <physiologicalReaction direction="left-to-right" evidence="9">
        <dbReference type="Rhea" id="RHEA:11853"/>
    </physiologicalReaction>
</comment>
<dbReference type="Gene3D" id="3.60.140.10">
    <property type="entry name" value="CNF1/YfiH-like putative cysteine hydrolases"/>
    <property type="match status" value="1"/>
</dbReference>
<dbReference type="InterPro" id="IPR011324">
    <property type="entry name" value="Cytotoxic_necrot_fac-like_cat"/>
</dbReference>
<evidence type="ECO:0000313" key="12">
    <source>
        <dbReference type="EMBL" id="RFM24693.1"/>
    </source>
</evidence>
<evidence type="ECO:0000313" key="11">
    <source>
        <dbReference type="EMBL" id="RFM24320.1"/>
    </source>
</evidence>
<evidence type="ECO:0000256" key="9">
    <source>
        <dbReference type="ARBA" id="ARBA00049893"/>
    </source>
</evidence>
<dbReference type="CDD" id="cd16833">
    <property type="entry name" value="YfiH"/>
    <property type="match status" value="1"/>
</dbReference>
<dbReference type="InterPro" id="IPR003730">
    <property type="entry name" value="Cu_polyphenol_OxRdtase"/>
</dbReference>
<evidence type="ECO:0000256" key="10">
    <source>
        <dbReference type="RuleBase" id="RU361274"/>
    </source>
</evidence>
<keyword evidence="6" id="KW-0862">Zinc</keyword>
<evidence type="ECO:0000256" key="1">
    <source>
        <dbReference type="ARBA" id="ARBA00000553"/>
    </source>
</evidence>
<reference evidence="11 13" key="1">
    <citation type="journal article" date="2011" name="ISME J.">
        <title>Community ecology of hot spring cyanobacterial mats: predominant populations and their functional potential.</title>
        <authorList>
            <person name="Klatt C.G."/>
            <person name="Wood J.M."/>
            <person name="Rusch D.B."/>
            <person name="Bateson M.M."/>
            <person name="Hamamura N."/>
            <person name="Heidelberg J.F."/>
            <person name="Grossman A.R."/>
            <person name="Bhaya D."/>
            <person name="Cohan F.M."/>
            <person name="Kuhl M."/>
            <person name="Bryant D.A."/>
            <person name="Ward D.M."/>
        </authorList>
    </citation>
    <scope>NUCLEOTIDE SEQUENCE [LARGE SCALE GENOMIC DNA]</scope>
    <source>
        <strain evidence="11">OS</strain>
    </source>
</reference>
<evidence type="ECO:0000256" key="8">
    <source>
        <dbReference type="ARBA" id="ARBA00048968"/>
    </source>
</evidence>
<dbReference type="Pfam" id="PF02578">
    <property type="entry name" value="Cu-oxidase_4"/>
    <property type="match status" value="1"/>
</dbReference>
<comment type="caution">
    <text evidence="11">The sequence shown here is derived from an EMBL/GenBank/DDBJ whole genome shotgun (WGS) entry which is preliminary data.</text>
</comment>
<dbReference type="Proteomes" id="UP000266389">
    <property type="component" value="Unassembled WGS sequence"/>
</dbReference>
<protein>
    <recommendedName>
        <fullName evidence="10">Purine nucleoside phosphorylase</fullName>
    </recommendedName>
</protein>
<comment type="catalytic activity">
    <reaction evidence="1">
        <text>inosine + phosphate = alpha-D-ribose 1-phosphate + hypoxanthine</text>
        <dbReference type="Rhea" id="RHEA:27646"/>
        <dbReference type="ChEBI" id="CHEBI:17368"/>
        <dbReference type="ChEBI" id="CHEBI:17596"/>
        <dbReference type="ChEBI" id="CHEBI:43474"/>
        <dbReference type="ChEBI" id="CHEBI:57720"/>
        <dbReference type="EC" id="2.4.2.1"/>
    </reaction>
    <physiologicalReaction direction="left-to-right" evidence="1">
        <dbReference type="Rhea" id="RHEA:27647"/>
    </physiologicalReaction>
</comment>
<evidence type="ECO:0000256" key="3">
    <source>
        <dbReference type="ARBA" id="ARBA00022679"/>
    </source>
</evidence>
<evidence type="ECO:0000256" key="4">
    <source>
        <dbReference type="ARBA" id="ARBA00022723"/>
    </source>
</evidence>
<dbReference type="EMBL" id="PHFL01000043">
    <property type="protein sequence ID" value="RFM24320.1"/>
    <property type="molecule type" value="Genomic_DNA"/>
</dbReference>
<comment type="catalytic activity">
    <reaction evidence="8">
        <text>adenosine + phosphate = alpha-D-ribose 1-phosphate + adenine</text>
        <dbReference type="Rhea" id="RHEA:27642"/>
        <dbReference type="ChEBI" id="CHEBI:16335"/>
        <dbReference type="ChEBI" id="CHEBI:16708"/>
        <dbReference type="ChEBI" id="CHEBI:43474"/>
        <dbReference type="ChEBI" id="CHEBI:57720"/>
        <dbReference type="EC" id="2.4.2.1"/>
    </reaction>
    <physiologicalReaction direction="left-to-right" evidence="8">
        <dbReference type="Rhea" id="RHEA:27643"/>
    </physiologicalReaction>
</comment>
<evidence type="ECO:0000256" key="5">
    <source>
        <dbReference type="ARBA" id="ARBA00022801"/>
    </source>
</evidence>
<evidence type="ECO:0000256" key="7">
    <source>
        <dbReference type="ARBA" id="ARBA00047989"/>
    </source>
</evidence>
<evidence type="ECO:0000256" key="6">
    <source>
        <dbReference type="ARBA" id="ARBA00022833"/>
    </source>
</evidence>
<accession>A0A395M0M3</accession>
<comment type="catalytic activity">
    <reaction evidence="7">
        <text>adenosine + H2O + H(+) = inosine + NH4(+)</text>
        <dbReference type="Rhea" id="RHEA:24408"/>
        <dbReference type="ChEBI" id="CHEBI:15377"/>
        <dbReference type="ChEBI" id="CHEBI:15378"/>
        <dbReference type="ChEBI" id="CHEBI:16335"/>
        <dbReference type="ChEBI" id="CHEBI:17596"/>
        <dbReference type="ChEBI" id="CHEBI:28938"/>
        <dbReference type="EC" id="3.5.4.4"/>
    </reaction>
    <physiologicalReaction direction="left-to-right" evidence="7">
        <dbReference type="Rhea" id="RHEA:24409"/>
    </physiologicalReaction>
</comment>
<reference evidence="11" key="2">
    <citation type="submission" date="2017-08" db="EMBL/GenBank/DDBJ databases">
        <authorList>
            <person name="de Groot N.N."/>
        </authorList>
    </citation>
    <scope>NUCLEOTIDE SEQUENCE</scope>
    <source>
        <strain evidence="11">OS</strain>
    </source>
</reference>
<dbReference type="PANTHER" id="PTHR30616">
    <property type="entry name" value="UNCHARACTERIZED PROTEIN YFIH"/>
    <property type="match status" value="1"/>
</dbReference>
<dbReference type="GO" id="GO:0005507">
    <property type="term" value="F:copper ion binding"/>
    <property type="evidence" value="ECO:0007669"/>
    <property type="project" value="TreeGrafter"/>
</dbReference>
<dbReference type="NCBIfam" id="TIGR00726">
    <property type="entry name" value="peptidoglycan editing factor PgeF"/>
    <property type="match status" value="1"/>
</dbReference>
<keyword evidence="4" id="KW-0479">Metal-binding</keyword>
<dbReference type="PROSITE" id="PS50096">
    <property type="entry name" value="IQ"/>
    <property type="match status" value="1"/>
</dbReference>
<dbReference type="GO" id="GO:0017061">
    <property type="term" value="F:S-methyl-5-thioadenosine phosphorylase activity"/>
    <property type="evidence" value="ECO:0007669"/>
    <property type="project" value="UniProtKB-EC"/>
</dbReference>
<dbReference type="EMBL" id="PHFL01000030">
    <property type="protein sequence ID" value="RFM24693.1"/>
    <property type="molecule type" value="Genomic_DNA"/>
</dbReference>
<keyword evidence="5" id="KW-0378">Hydrolase</keyword>
<gene>
    <name evidence="11" type="primary">pgeF</name>
    <name evidence="12" type="ORF">D0433_04670</name>
    <name evidence="11" type="ORF">D0433_06515</name>
</gene>
<dbReference type="InterPro" id="IPR038371">
    <property type="entry name" value="Cu_polyphenol_OxRdtase_sf"/>
</dbReference>
<dbReference type="SUPFAM" id="SSF64438">
    <property type="entry name" value="CNF1/YfiH-like putative cysteine hydrolases"/>
    <property type="match status" value="1"/>
</dbReference>
<keyword evidence="3" id="KW-0808">Transferase</keyword>
<dbReference type="GO" id="GO:0016787">
    <property type="term" value="F:hydrolase activity"/>
    <property type="evidence" value="ECO:0007669"/>
    <property type="project" value="UniProtKB-KW"/>
</dbReference>
<evidence type="ECO:0000313" key="13">
    <source>
        <dbReference type="Proteomes" id="UP000266389"/>
    </source>
</evidence>
<organism evidence="11 13">
    <name type="scientific">Candidatus Thermochlorobacter aerophilus</name>
    <dbReference type="NCBI Taxonomy" id="1868324"/>
    <lineage>
        <taxon>Bacteria</taxon>
        <taxon>Pseudomonadati</taxon>
        <taxon>Chlorobiota</taxon>
        <taxon>Chlorobiia</taxon>
        <taxon>Chlorobiales</taxon>
        <taxon>Candidatus Thermochlorobacteriaceae</taxon>
        <taxon>Candidatus Thermochlorobacter</taxon>
    </lineage>
</organism>
<comment type="similarity">
    <text evidence="2 10">Belongs to the purine nucleoside phosphorylase YfiH/LACC1 family.</text>
</comment>
<sequence length="261" mass="29142">MVQTTVSLQTDKCYIVPSIFADASELVAAQSLRHGGVSPKPFDSLNLGLSSGDQQEHVLHNREIFYSALDISPARVALAHQTHSDHILRVDEPGRYSDFDALITNRRNLFITISIADCAPILIYDYTHKAIAAVHAGWRGTAQRILYKTLLAMHEAFGTTAKDCLAYIGACISAEVYAVDADVARYFEPAFKIYDGATRKFFLDLKAANLHQLHQFGLTDEQIEVSAHCTYREHEHFFSYRRAVHESAGKTGRMQAIIGLR</sequence>
<name>A0A395M0M3_9BACT</name>
<evidence type="ECO:0000256" key="2">
    <source>
        <dbReference type="ARBA" id="ARBA00007353"/>
    </source>
</evidence>